<feature type="domain" description="2Fe-2S ferredoxin-type" evidence="3">
    <location>
        <begin position="3"/>
        <end position="96"/>
    </location>
</feature>
<dbReference type="Gene3D" id="3.10.20.30">
    <property type="match status" value="1"/>
</dbReference>
<keyword evidence="2" id="KW-0274">FAD</keyword>
<dbReference type="Proteomes" id="UP001057291">
    <property type="component" value="Unassembled WGS sequence"/>
</dbReference>
<dbReference type="InterPro" id="IPR001041">
    <property type="entry name" value="2Fe-2S_ferredoxin-type"/>
</dbReference>
<dbReference type="PANTHER" id="PTHR43644:SF1">
    <property type="entry name" value="NAD(P)H-FLAVIN REDUCTASE"/>
    <property type="match status" value="1"/>
</dbReference>
<protein>
    <recommendedName>
        <fullName evidence="3">2Fe-2S ferredoxin-type domain-containing protein</fullName>
    </recommendedName>
</protein>
<gene>
    <name evidence="4" type="ORF">DNHGIG_29220</name>
</gene>
<dbReference type="InterPro" id="IPR036010">
    <property type="entry name" value="2Fe-2S_ferredoxin-like_sf"/>
</dbReference>
<dbReference type="AlphaFoldDB" id="A0AAV4LI33"/>
<dbReference type="InterPro" id="IPR012675">
    <property type="entry name" value="Beta-grasp_dom_sf"/>
</dbReference>
<reference evidence="4" key="1">
    <citation type="journal article" date="2023" name="Int. J. Syst. Evol. Microbiol.">
        <title>Collibacillus ludicampi gen. nov., sp. nov., a new soil bacterium of the family Alicyclobacillaceae.</title>
        <authorList>
            <person name="Jojima T."/>
            <person name="Ioku Y."/>
            <person name="Fukuta Y."/>
            <person name="Shirasaka N."/>
            <person name="Matsumura Y."/>
            <person name="Mori M."/>
        </authorList>
    </citation>
    <scope>NUCLEOTIDE SEQUENCE</scope>
    <source>
        <strain evidence="4">TP075</strain>
    </source>
</reference>
<dbReference type="EMBL" id="BOQE01000001">
    <property type="protein sequence ID" value="GIM47373.1"/>
    <property type="molecule type" value="Genomic_DNA"/>
</dbReference>
<sequence length="114" mass="12575">MKSNIHFEPHGKTIEVKNGTSFLAAALLAEISIPHKCGGKGTCGTCKVRIQSESPLAPAGRAEKWRLSTNMLKEGYRLSCQCKVTGNAIVEVPEDPLMRVIRLQLEAKRKEKRS</sequence>
<evidence type="ECO:0000313" key="4">
    <source>
        <dbReference type="EMBL" id="GIM47373.1"/>
    </source>
</evidence>
<dbReference type="PROSITE" id="PS51085">
    <property type="entry name" value="2FE2S_FER_2"/>
    <property type="match status" value="1"/>
</dbReference>
<dbReference type="RefSeq" id="WP_282200362.1">
    <property type="nucleotide sequence ID" value="NZ_BOQE01000001.1"/>
</dbReference>
<evidence type="ECO:0000259" key="3">
    <source>
        <dbReference type="PROSITE" id="PS51085"/>
    </source>
</evidence>
<accession>A0AAV4LI33</accession>
<dbReference type="SUPFAM" id="SSF54292">
    <property type="entry name" value="2Fe-2S ferredoxin-like"/>
    <property type="match status" value="1"/>
</dbReference>
<name>A0AAV4LI33_9BACL</name>
<evidence type="ECO:0000256" key="2">
    <source>
        <dbReference type="ARBA" id="ARBA00022827"/>
    </source>
</evidence>
<organism evidence="4 5">
    <name type="scientific">Collibacillus ludicampi</name>
    <dbReference type="NCBI Taxonomy" id="2771369"/>
    <lineage>
        <taxon>Bacteria</taxon>
        <taxon>Bacillati</taxon>
        <taxon>Bacillota</taxon>
        <taxon>Bacilli</taxon>
        <taxon>Bacillales</taxon>
        <taxon>Alicyclobacillaceae</taxon>
        <taxon>Collibacillus</taxon>
    </lineage>
</organism>
<keyword evidence="5" id="KW-1185">Reference proteome</keyword>
<dbReference type="PANTHER" id="PTHR43644">
    <property type="entry name" value="NA(+)-TRANSLOCATING NADH-QUINONE REDUCTASE SUBUNIT"/>
    <property type="match status" value="1"/>
</dbReference>
<dbReference type="Pfam" id="PF00111">
    <property type="entry name" value="Fer2"/>
    <property type="match status" value="1"/>
</dbReference>
<evidence type="ECO:0000313" key="5">
    <source>
        <dbReference type="Proteomes" id="UP001057291"/>
    </source>
</evidence>
<proteinExistence type="predicted"/>
<keyword evidence="1" id="KW-0285">Flavoprotein</keyword>
<evidence type="ECO:0000256" key="1">
    <source>
        <dbReference type="ARBA" id="ARBA00022630"/>
    </source>
</evidence>
<dbReference type="CDD" id="cd00207">
    <property type="entry name" value="fer2"/>
    <property type="match status" value="1"/>
</dbReference>
<comment type="caution">
    <text evidence="4">The sequence shown here is derived from an EMBL/GenBank/DDBJ whole genome shotgun (WGS) entry which is preliminary data.</text>
</comment>
<dbReference type="GO" id="GO:0051536">
    <property type="term" value="F:iron-sulfur cluster binding"/>
    <property type="evidence" value="ECO:0007669"/>
    <property type="project" value="InterPro"/>
</dbReference>